<dbReference type="OrthoDB" id="7030738at2"/>
<proteinExistence type="predicted"/>
<name>A0A0T9PRG6_9GAMM</name>
<evidence type="ECO:0008006" key="5">
    <source>
        <dbReference type="Google" id="ProtNLM"/>
    </source>
</evidence>
<dbReference type="Proteomes" id="UP000044625">
    <property type="component" value="Unassembled WGS sequence"/>
</dbReference>
<reference evidence="4" key="2">
    <citation type="submission" date="2015-03" db="EMBL/GenBank/DDBJ databases">
        <authorList>
            <consortium name="Pathogen Informatics"/>
        </authorList>
    </citation>
    <scope>NUCLEOTIDE SEQUENCE [LARGE SCALE GENOMIC DNA]</scope>
    <source>
        <strain evidence="4">A125KOH2</strain>
    </source>
</reference>
<dbReference type="EMBL" id="CWJL01000045">
    <property type="protein sequence ID" value="CRY69370.1"/>
    <property type="molecule type" value="Genomic_DNA"/>
</dbReference>
<organism evidence="1 4">
    <name type="scientific">Yersinia pekkanenii</name>
    <dbReference type="NCBI Taxonomy" id="1288385"/>
    <lineage>
        <taxon>Bacteria</taxon>
        <taxon>Pseudomonadati</taxon>
        <taxon>Pseudomonadota</taxon>
        <taxon>Gammaproteobacteria</taxon>
        <taxon>Enterobacterales</taxon>
        <taxon>Yersiniaceae</taxon>
        <taxon>Yersinia</taxon>
    </lineage>
</organism>
<accession>A0A0T9PRG6</accession>
<sequence length="131" mass="15005">MSITSNEVLLSAKNCYSHGCEADFRNAVSRAYYAMYHEARDSLTCRPNYAGSQHSNLIGYLKNKSENKLEPHDTFKMKLLGYQLDQQRRARTDADYELESLDITEAIANVAIKTAEEFFDEWLVLKTLKAV</sequence>
<evidence type="ECO:0000313" key="2">
    <source>
        <dbReference type="EMBL" id="CRY69370.1"/>
    </source>
</evidence>
<dbReference type="Gene3D" id="1.20.120.330">
    <property type="entry name" value="Nucleotidyltransferases domain 2"/>
    <property type="match status" value="1"/>
</dbReference>
<evidence type="ECO:0000313" key="1">
    <source>
        <dbReference type="EMBL" id="CNH77985.1"/>
    </source>
</evidence>
<reference evidence="1" key="3">
    <citation type="submission" date="2015-03" db="EMBL/GenBank/DDBJ databases">
        <authorList>
            <person name="Murphy D."/>
        </authorList>
    </citation>
    <scope>NUCLEOTIDE SEQUENCE [LARGE SCALE GENOMIC DNA]</scope>
    <source>
        <strain evidence="1">A125KOH2</strain>
    </source>
</reference>
<dbReference type="Proteomes" id="UP000045840">
    <property type="component" value="Unassembled WGS sequence"/>
</dbReference>
<dbReference type="RefSeq" id="WP_049612976.1">
    <property type="nucleotide sequence ID" value="NZ_CAWMMU010000045.1"/>
</dbReference>
<keyword evidence="3" id="KW-1185">Reference proteome</keyword>
<protein>
    <recommendedName>
        <fullName evidence="5">HEPN domain-containing protein</fullName>
    </recommendedName>
</protein>
<evidence type="ECO:0000313" key="4">
    <source>
        <dbReference type="Proteomes" id="UP000045840"/>
    </source>
</evidence>
<gene>
    <name evidence="1" type="ORF">ERS008529_02111</name>
    <name evidence="2" type="ORF">ERS137968_04522</name>
</gene>
<reference evidence="2 3" key="1">
    <citation type="submission" date="2015-03" db="EMBL/GenBank/DDBJ databases">
        <authorList>
            <consortium name="Pathogen Informatics"/>
            <person name="Murphy D."/>
        </authorList>
    </citation>
    <scope>NUCLEOTIDE SEQUENCE [LARGE SCALE GENOMIC DNA]</scope>
    <source>
        <strain evidence="3">type strain: CIP110230</strain>
        <strain evidence="2">Type strain: CIP110230</strain>
    </source>
</reference>
<evidence type="ECO:0000313" key="3">
    <source>
        <dbReference type="Proteomes" id="UP000044625"/>
    </source>
</evidence>
<dbReference type="EMBL" id="CQAZ01000016">
    <property type="protein sequence ID" value="CNH77985.1"/>
    <property type="molecule type" value="Genomic_DNA"/>
</dbReference>
<dbReference type="AlphaFoldDB" id="A0A0T9PRG6"/>